<gene>
    <name evidence="2" type="ORF">ASNO1_16750</name>
</gene>
<name>A0ABQ6QNL7_9BACT</name>
<proteinExistence type="predicted"/>
<accession>A0ABQ6QNL7</accession>
<comment type="caution">
    <text evidence="2">The sequence shown here is derived from an EMBL/GenBank/DDBJ whole genome shotgun (WGS) entry which is preliminary data.</text>
</comment>
<feature type="region of interest" description="Disordered" evidence="1">
    <location>
        <begin position="68"/>
        <end position="100"/>
    </location>
</feature>
<evidence type="ECO:0000313" key="3">
    <source>
        <dbReference type="Proteomes" id="UP001342631"/>
    </source>
</evidence>
<evidence type="ECO:0000313" key="2">
    <source>
        <dbReference type="EMBL" id="GMU05422.1"/>
    </source>
</evidence>
<evidence type="ECO:0000256" key="1">
    <source>
        <dbReference type="SAM" id="MobiDB-lite"/>
    </source>
</evidence>
<keyword evidence="3" id="KW-1185">Reference proteome</keyword>
<protein>
    <recommendedName>
        <fullName evidence="4">Transposase TnpC homeodomain domain-containing protein</fullName>
    </recommendedName>
</protein>
<dbReference type="Proteomes" id="UP001342631">
    <property type="component" value="Unassembled WGS sequence"/>
</dbReference>
<feature type="compositionally biased region" description="Low complexity" evidence="1">
    <location>
        <begin position="134"/>
        <end position="161"/>
    </location>
</feature>
<feature type="region of interest" description="Disordered" evidence="1">
    <location>
        <begin position="125"/>
        <end position="161"/>
    </location>
</feature>
<reference evidence="2 3" key="1">
    <citation type="journal article" date="2024" name="Arch. Microbiol.">
        <title>Corallococcus caeni sp. nov., a novel myxobacterium isolated from activated sludge.</title>
        <authorList>
            <person name="Tomita S."/>
            <person name="Nakai R."/>
            <person name="Kuroda K."/>
            <person name="Kurashita H."/>
            <person name="Hatamoto M."/>
            <person name="Yamaguchi T."/>
            <person name="Narihiro T."/>
        </authorList>
    </citation>
    <scope>NUCLEOTIDE SEQUENCE [LARGE SCALE GENOMIC DNA]</scope>
    <source>
        <strain evidence="2 3">NO1</strain>
    </source>
</reference>
<organism evidence="2 3">
    <name type="scientific">Corallococcus caeni</name>
    <dbReference type="NCBI Taxonomy" id="3082388"/>
    <lineage>
        <taxon>Bacteria</taxon>
        <taxon>Pseudomonadati</taxon>
        <taxon>Myxococcota</taxon>
        <taxon>Myxococcia</taxon>
        <taxon>Myxococcales</taxon>
        <taxon>Cystobacterineae</taxon>
        <taxon>Myxococcaceae</taxon>
        <taxon>Corallococcus</taxon>
    </lineage>
</organism>
<sequence>MTRVDQLRDLETAKQVASLLEAENARLHQRLEALVAENARLKGEDAQARLQLELERLKEQLALLQKRLFGASSEKRGEKPAKPPRTKPQRGHGTTAQPELKVQKSCCLWTRRTESAACAVVACRRGRGRRRTATKSPSSREASCSVASAARSTAATRAARR</sequence>
<dbReference type="EMBL" id="BTTX01000002">
    <property type="protein sequence ID" value="GMU05422.1"/>
    <property type="molecule type" value="Genomic_DNA"/>
</dbReference>
<evidence type="ECO:0008006" key="4">
    <source>
        <dbReference type="Google" id="ProtNLM"/>
    </source>
</evidence>